<proteinExistence type="predicted"/>
<dbReference type="RefSeq" id="XP_007318303.1">
    <property type="nucleotide sequence ID" value="XM_007318241.1"/>
</dbReference>
<accession>F8NW27</accession>
<dbReference type="Proteomes" id="UP000008064">
    <property type="component" value="Unassembled WGS sequence"/>
</dbReference>
<name>F8NW27_SERL9</name>
<reference evidence="1" key="1">
    <citation type="submission" date="2011-04" db="EMBL/GenBank/DDBJ databases">
        <title>Evolution of plant cell wall degrading machinery underlies the functional diversity of forest fungi.</title>
        <authorList>
            <consortium name="US DOE Joint Genome Institute (JGI-PGF)"/>
            <person name="Eastwood D.C."/>
            <person name="Floudas D."/>
            <person name="Binder M."/>
            <person name="Majcherczyk A."/>
            <person name="Schneider P."/>
            <person name="Aerts A."/>
            <person name="Asiegbu F.O."/>
            <person name="Baker S.E."/>
            <person name="Barry K."/>
            <person name="Bendiksby M."/>
            <person name="Blumentritt M."/>
            <person name="Coutinho P.M."/>
            <person name="Cullen D."/>
            <person name="Cullen D."/>
            <person name="Gathman A."/>
            <person name="Goodell B."/>
            <person name="Henrissat B."/>
            <person name="Ihrmark K."/>
            <person name="Kauserud H."/>
            <person name="Kohler A."/>
            <person name="LaButti K."/>
            <person name="Lapidus A."/>
            <person name="Lavin J.L."/>
            <person name="Lee Y.-H."/>
            <person name="Lindquist E."/>
            <person name="Lilly W."/>
            <person name="Lucas S."/>
            <person name="Morin E."/>
            <person name="Murat C."/>
            <person name="Oguiza J.A."/>
            <person name="Park J."/>
            <person name="Pisabarro A.G."/>
            <person name="Riley R."/>
            <person name="Rosling A."/>
            <person name="Salamov A."/>
            <person name="Schmidt O."/>
            <person name="Schmutz J."/>
            <person name="Skrede I."/>
            <person name="Stenlid J."/>
            <person name="Wiebenga A."/>
            <person name="Xie X."/>
            <person name="Kues U."/>
            <person name="Hibbett D.S."/>
            <person name="Hoffmeister D."/>
            <person name="Hogberg N."/>
            <person name="Martin F."/>
            <person name="Grigoriev I.V."/>
            <person name="Watkinson S.C."/>
        </authorList>
    </citation>
    <scope>NUCLEOTIDE SEQUENCE</scope>
    <source>
        <strain evidence="1">S7.9</strain>
    </source>
</reference>
<dbReference type="KEGG" id="sla:SERLADRAFT_467340"/>
<evidence type="ECO:0000313" key="1">
    <source>
        <dbReference type="EMBL" id="EGO24284.1"/>
    </source>
</evidence>
<dbReference type="AlphaFoldDB" id="F8NW27"/>
<sequence>MACLGKTTRGRLLFYRRGKGSATLSLIRYMDIAYLGHLLRMQHWHGWIAVIYSCRHHERTGIVCR</sequence>
<protein>
    <submittedName>
        <fullName evidence="1">Uncharacterized protein</fullName>
    </submittedName>
</protein>
<gene>
    <name evidence="1" type="ORF">SERLADRAFT_467340</name>
</gene>
<dbReference type="GeneID" id="18819214"/>
<organism>
    <name type="scientific">Serpula lacrymans var. lacrymans (strain S7.9)</name>
    <name type="common">Dry rot fungus</name>
    <dbReference type="NCBI Taxonomy" id="578457"/>
    <lineage>
        <taxon>Eukaryota</taxon>
        <taxon>Fungi</taxon>
        <taxon>Dikarya</taxon>
        <taxon>Basidiomycota</taxon>
        <taxon>Agaricomycotina</taxon>
        <taxon>Agaricomycetes</taxon>
        <taxon>Agaricomycetidae</taxon>
        <taxon>Boletales</taxon>
        <taxon>Coniophorineae</taxon>
        <taxon>Serpulaceae</taxon>
        <taxon>Serpula</taxon>
    </lineage>
</organism>
<dbReference type="HOGENOM" id="CLU_2851145_0_0_1"/>
<dbReference type="EMBL" id="GL945434">
    <property type="protein sequence ID" value="EGO24284.1"/>
    <property type="molecule type" value="Genomic_DNA"/>
</dbReference>